<evidence type="ECO:0000313" key="3">
    <source>
        <dbReference type="EMBL" id="KAK9420408.1"/>
    </source>
</evidence>
<dbReference type="InterPro" id="IPR053157">
    <property type="entry name" value="Sterol_Uptake_Regulator"/>
</dbReference>
<keyword evidence="2" id="KW-0732">Signal</keyword>
<organism evidence="3 4">
    <name type="scientific">Seiridium unicorne</name>
    <dbReference type="NCBI Taxonomy" id="138068"/>
    <lineage>
        <taxon>Eukaryota</taxon>
        <taxon>Fungi</taxon>
        <taxon>Dikarya</taxon>
        <taxon>Ascomycota</taxon>
        <taxon>Pezizomycotina</taxon>
        <taxon>Sordariomycetes</taxon>
        <taxon>Xylariomycetidae</taxon>
        <taxon>Amphisphaeriales</taxon>
        <taxon>Sporocadaceae</taxon>
        <taxon>Seiridium</taxon>
    </lineage>
</organism>
<sequence length="265" mass="28892">MAHPYVHHALLTFSALHIASLSRANTHSSTTSPDLVTALSHKSTAIETLRPAVDRVDSQTCEPALAASGLLTCCAFALPLVGAPFDPIDLLAQIVSLFQGSTALFRMGWRDPGALDKTTSLMVRRSVVIAFANEAPWPEAEQAVDHLIHAIAVLDCPNQGRKEVLMDSALKSKVALRRVAAAPGVYTVATMWLGMVLPAFITYIQERDPLALILLAYWAVGLKGVSHVWWTRGWAERTLQAVWQSIGEEYVHLLVWPVTEVGVIL</sequence>
<keyword evidence="4" id="KW-1185">Reference proteome</keyword>
<keyword evidence="1" id="KW-1133">Transmembrane helix</keyword>
<dbReference type="PANTHER" id="PTHR47784:SF5">
    <property type="entry name" value="STEROL UPTAKE CONTROL PROTEIN 2"/>
    <property type="match status" value="1"/>
</dbReference>
<dbReference type="PANTHER" id="PTHR47784">
    <property type="entry name" value="STEROL UPTAKE CONTROL PROTEIN 2"/>
    <property type="match status" value="1"/>
</dbReference>
<name>A0ABR2V0F0_9PEZI</name>
<gene>
    <name evidence="3" type="ORF">SUNI508_06404</name>
</gene>
<feature type="signal peptide" evidence="2">
    <location>
        <begin position="1"/>
        <end position="24"/>
    </location>
</feature>
<reference evidence="3 4" key="1">
    <citation type="journal article" date="2024" name="J. Plant Pathol.">
        <title>Sequence and assembly of the genome of Seiridium unicorne, isolate CBS 538.82, causal agent of cypress canker disease.</title>
        <authorList>
            <person name="Scali E."/>
            <person name="Rocca G.D."/>
            <person name="Danti R."/>
            <person name="Garbelotto M."/>
            <person name="Barberini S."/>
            <person name="Baroncelli R."/>
            <person name="Emiliani G."/>
        </authorList>
    </citation>
    <scope>NUCLEOTIDE SEQUENCE [LARGE SCALE GENOMIC DNA]</scope>
    <source>
        <strain evidence="3 4">BM-138-508</strain>
    </source>
</reference>
<protein>
    <submittedName>
        <fullName evidence="3">Uncharacterized protein</fullName>
    </submittedName>
</protein>
<evidence type="ECO:0000256" key="2">
    <source>
        <dbReference type="SAM" id="SignalP"/>
    </source>
</evidence>
<evidence type="ECO:0000256" key="1">
    <source>
        <dbReference type="SAM" id="Phobius"/>
    </source>
</evidence>
<dbReference type="Proteomes" id="UP001408356">
    <property type="component" value="Unassembled WGS sequence"/>
</dbReference>
<accession>A0ABR2V0F0</accession>
<feature type="transmembrane region" description="Helical" evidence="1">
    <location>
        <begin position="210"/>
        <end position="230"/>
    </location>
</feature>
<keyword evidence="1" id="KW-0472">Membrane</keyword>
<proteinExistence type="predicted"/>
<feature type="transmembrane region" description="Helical" evidence="1">
    <location>
        <begin position="179"/>
        <end position="204"/>
    </location>
</feature>
<keyword evidence="1" id="KW-0812">Transmembrane</keyword>
<feature type="chain" id="PRO_5045044936" evidence="2">
    <location>
        <begin position="25"/>
        <end position="265"/>
    </location>
</feature>
<evidence type="ECO:0000313" key="4">
    <source>
        <dbReference type="Proteomes" id="UP001408356"/>
    </source>
</evidence>
<dbReference type="EMBL" id="JARVKF010000235">
    <property type="protein sequence ID" value="KAK9420408.1"/>
    <property type="molecule type" value="Genomic_DNA"/>
</dbReference>
<comment type="caution">
    <text evidence="3">The sequence shown here is derived from an EMBL/GenBank/DDBJ whole genome shotgun (WGS) entry which is preliminary data.</text>
</comment>